<comment type="similarity">
    <text evidence="1 3">Belongs to the PCNA family.</text>
</comment>
<organismHost>
    <name type="scientific">Heterosigma akashiwo</name>
    <name type="common">Chromophytic alga</name>
    <name type="synonym">Heterosigma carterae</name>
    <dbReference type="NCBI Taxonomy" id="2829"/>
</organismHost>
<feature type="domain" description="Proliferating cell nuclear antigen PCNA N-terminal" evidence="4">
    <location>
        <begin position="17"/>
        <end position="136"/>
    </location>
</feature>
<feature type="domain" description="Proliferating cell nuclear antigen PCNA C-terminal" evidence="5">
    <location>
        <begin position="141"/>
        <end position="260"/>
    </location>
</feature>
<keyword evidence="3" id="KW-0235">DNA replication</keyword>
<organism evidence="6 7">
    <name type="scientific">Heterosigma akashiwo virus 01</name>
    <name type="common">HaV01</name>
    <dbReference type="NCBI Taxonomy" id="97195"/>
    <lineage>
        <taxon>Viruses</taxon>
        <taxon>Varidnaviria</taxon>
        <taxon>Bamfordvirae</taxon>
        <taxon>Nucleocytoviricota</taxon>
        <taxon>Megaviricetes</taxon>
        <taxon>Algavirales</taxon>
        <taxon>Phycodnaviridae</taxon>
        <taxon>Raphidovirus</taxon>
        <taxon>Raphidovirus japonicum</taxon>
    </lineage>
</organism>
<dbReference type="GO" id="GO:0003677">
    <property type="term" value="F:DNA binding"/>
    <property type="evidence" value="ECO:0007669"/>
    <property type="project" value="UniProtKB-KW"/>
</dbReference>
<dbReference type="Pfam" id="PF02747">
    <property type="entry name" value="PCNA_C"/>
    <property type="match status" value="1"/>
</dbReference>
<dbReference type="NCBIfam" id="TIGR00590">
    <property type="entry name" value="pcna"/>
    <property type="match status" value="1"/>
</dbReference>
<proteinExistence type="inferred from homology"/>
<dbReference type="EMBL" id="KX008963">
    <property type="protein sequence ID" value="AOM63351.1"/>
    <property type="molecule type" value="Genomic_DNA"/>
</dbReference>
<evidence type="ECO:0000313" key="7">
    <source>
        <dbReference type="Proteomes" id="UP000232488"/>
    </source>
</evidence>
<dbReference type="OrthoDB" id="7519at10239"/>
<dbReference type="InterPro" id="IPR022648">
    <property type="entry name" value="Pr_cel_nuc_antig_N"/>
</dbReference>
<dbReference type="PANTHER" id="PTHR11352:SF0">
    <property type="entry name" value="PROLIFERATING CELL NUCLEAR ANTIGEN"/>
    <property type="match status" value="1"/>
</dbReference>
<dbReference type="GO" id="GO:0006275">
    <property type="term" value="P:regulation of DNA replication"/>
    <property type="evidence" value="ECO:0007669"/>
    <property type="project" value="InterPro"/>
</dbReference>
<evidence type="ECO:0000259" key="5">
    <source>
        <dbReference type="Pfam" id="PF02747"/>
    </source>
</evidence>
<dbReference type="GO" id="GO:0019985">
    <property type="term" value="P:translesion synthesis"/>
    <property type="evidence" value="ECO:0007669"/>
    <property type="project" value="TreeGrafter"/>
</dbReference>
<reference evidence="6 7" key="1">
    <citation type="submission" date="2016-03" db="EMBL/GenBank/DDBJ databases">
        <title>Genome sequences of a Phycodnavirus, Heterosigma akashiwo virus strain 53.</title>
        <authorList>
            <person name="Ueki S."/>
            <person name="Ogura Y."/>
            <person name="Hayashi T."/>
        </authorList>
    </citation>
    <scope>NUCLEOTIDE SEQUENCE [LARGE SCALE GENOMIC DNA]</scope>
    <source>
        <strain evidence="6">HaV53</strain>
    </source>
</reference>
<accession>A0A1C9C4Y8</accession>
<dbReference type="GO" id="GO:0030337">
    <property type="term" value="F:DNA polymerase processivity factor activity"/>
    <property type="evidence" value="ECO:0007669"/>
    <property type="project" value="InterPro"/>
</dbReference>
<evidence type="ECO:0000256" key="3">
    <source>
        <dbReference type="RuleBase" id="RU003671"/>
    </source>
</evidence>
<dbReference type="Gene3D" id="3.70.10.10">
    <property type="match status" value="1"/>
</dbReference>
<dbReference type="GeneID" id="37618401"/>
<evidence type="ECO:0000259" key="4">
    <source>
        <dbReference type="Pfam" id="PF00705"/>
    </source>
</evidence>
<sequence>MSLTYNDSDDNIIVKFRTIQGSVIRNLFESVKEILTDVNINFLSDSIKCTAIDGNKIACVYFKLEADKFEVYTLNEPITAGINMQSLFKLIKTVTNNDTVSMIIYRNERYKLHIIVENSEKHTCTRSILKLLDIDQEIITIPNVEFDNIITMQCTDFQRYCKDMMTISNVVTMTCKNNVFALSCSGDFADQIIEIHECDSIVTKDGDEEISETFSLKYINLFVKSTSLCSIVEIYLKKDFPLILVYRIGSLGKIQFCLAPQDTSSH</sequence>
<keyword evidence="7" id="KW-1185">Reference proteome</keyword>
<dbReference type="Proteomes" id="UP000232488">
    <property type="component" value="Segment"/>
</dbReference>
<protein>
    <submittedName>
        <fullName evidence="6">DNA polymerase sliding clamp 2</fullName>
    </submittedName>
</protein>
<name>A0A1C9C4Y8_HAV01</name>
<dbReference type="PRINTS" id="PR00339">
    <property type="entry name" value="PCNACYCLIN"/>
</dbReference>
<gene>
    <name evidence="6" type="primary">HaV53_ORF20</name>
</gene>
<dbReference type="CDD" id="cd00577">
    <property type="entry name" value="PCNA"/>
    <property type="match status" value="1"/>
</dbReference>
<dbReference type="GO" id="GO:0006298">
    <property type="term" value="P:mismatch repair"/>
    <property type="evidence" value="ECO:0007669"/>
    <property type="project" value="TreeGrafter"/>
</dbReference>
<dbReference type="GO" id="GO:0006272">
    <property type="term" value="P:leading strand elongation"/>
    <property type="evidence" value="ECO:0007669"/>
    <property type="project" value="TreeGrafter"/>
</dbReference>
<dbReference type="SUPFAM" id="SSF55979">
    <property type="entry name" value="DNA clamp"/>
    <property type="match status" value="2"/>
</dbReference>
<dbReference type="HAMAP" id="MF_00317">
    <property type="entry name" value="DNApol_clamp_arch"/>
    <property type="match status" value="1"/>
</dbReference>
<evidence type="ECO:0000313" key="6">
    <source>
        <dbReference type="EMBL" id="AOM63351.1"/>
    </source>
</evidence>
<keyword evidence="2 3" id="KW-0238">DNA-binding</keyword>
<dbReference type="InterPro" id="IPR022649">
    <property type="entry name" value="Pr_cel_nuc_antig_C"/>
</dbReference>
<dbReference type="InterPro" id="IPR000730">
    <property type="entry name" value="Pr_cel_nuc_antig"/>
</dbReference>
<evidence type="ECO:0000256" key="2">
    <source>
        <dbReference type="ARBA" id="ARBA00023125"/>
    </source>
</evidence>
<dbReference type="InterPro" id="IPR046938">
    <property type="entry name" value="DNA_clamp_sf"/>
</dbReference>
<dbReference type="RefSeq" id="YP_009507417.1">
    <property type="nucleotide sequence ID" value="NC_038553.1"/>
</dbReference>
<dbReference type="Pfam" id="PF00705">
    <property type="entry name" value="PCNA_N"/>
    <property type="match status" value="1"/>
</dbReference>
<dbReference type="PANTHER" id="PTHR11352">
    <property type="entry name" value="PROLIFERATING CELL NUCLEAR ANTIGEN"/>
    <property type="match status" value="1"/>
</dbReference>
<dbReference type="KEGG" id="vg:37618401"/>
<evidence type="ECO:0000256" key="1">
    <source>
        <dbReference type="ARBA" id="ARBA00010462"/>
    </source>
</evidence>